<dbReference type="SUPFAM" id="SSF51126">
    <property type="entry name" value="Pectin lyase-like"/>
    <property type="match status" value="1"/>
</dbReference>
<reference evidence="3 4" key="1">
    <citation type="submission" date="2015-06" db="EMBL/GenBank/DDBJ databases">
        <title>Draft genome sequencing of a biphenyl-degrading bacterium, Janthinobacterium lividum MEG1.</title>
        <authorList>
            <person name="Shimodaira J."/>
            <person name="Hatta T."/>
        </authorList>
    </citation>
    <scope>NUCLEOTIDE SEQUENCE [LARGE SCALE GENOMIC DNA]</scope>
    <source>
        <strain evidence="3 4">MEG1</strain>
    </source>
</reference>
<dbReference type="Gene3D" id="2.160.20.10">
    <property type="entry name" value="Single-stranded right-handed beta-helix, Pectin lyase-like"/>
    <property type="match status" value="1"/>
</dbReference>
<evidence type="ECO:0000259" key="2">
    <source>
        <dbReference type="Pfam" id="PF12708"/>
    </source>
</evidence>
<proteinExistence type="predicted"/>
<organism evidence="3 4">
    <name type="scientific">Janthinobacterium lividum</name>
    <dbReference type="NCBI Taxonomy" id="29581"/>
    <lineage>
        <taxon>Bacteria</taxon>
        <taxon>Pseudomonadati</taxon>
        <taxon>Pseudomonadota</taxon>
        <taxon>Betaproteobacteria</taxon>
        <taxon>Burkholderiales</taxon>
        <taxon>Oxalobacteraceae</taxon>
        <taxon>Janthinobacterium</taxon>
    </lineage>
</organism>
<protein>
    <recommendedName>
        <fullName evidence="2">Rhamnogalacturonase A/B/Epimerase-like pectate lyase domain-containing protein</fullName>
    </recommendedName>
</protein>
<comment type="caution">
    <text evidence="3">The sequence shown here is derived from an EMBL/GenBank/DDBJ whole genome shotgun (WGS) entry which is preliminary data.</text>
</comment>
<name>A0A1S1U6Y9_9BURK</name>
<dbReference type="InterPro" id="IPR012334">
    <property type="entry name" value="Pectin_lyas_fold"/>
</dbReference>
<gene>
    <name evidence="3" type="ORF">AKG95_13695</name>
</gene>
<feature type="chain" id="PRO_5010233139" description="Rhamnogalacturonase A/B/Epimerase-like pectate lyase domain-containing protein" evidence="1">
    <location>
        <begin position="25"/>
        <end position="410"/>
    </location>
</feature>
<feature type="domain" description="Rhamnogalacturonase A/B/Epimerase-like pectate lyase" evidence="2">
    <location>
        <begin position="57"/>
        <end position="124"/>
    </location>
</feature>
<evidence type="ECO:0000313" key="3">
    <source>
        <dbReference type="EMBL" id="OHV95928.1"/>
    </source>
</evidence>
<sequence length="410" mass="43238">MKKILIGLAYVLMLAAGGGSNVSAAGLDSGIVEKLFLQPGTGAVPRQVSKKLNEFGSVTDYGADPTGVADSTVAFQRAIAAHSNVFVPAGKYMIDPLKGIVVRTGLNLWGAGKNKTVLFAKAGGCTVAQLARYAGCAMIRRQFNVEPGTNAYVNEVRLADFAVVLNHPSNSVTTTQIQIGIDLRNITRSVVERVHVGNDAPIGGPYAKTVSGNYEVQGYGIVLGNVSSGSSSYAGGEVNTIRDSSVWGAYKLIVIDDQTLSPQSSAHATTVTNTDMQSGQHILVQESKYTTGMAWRDNTLQNVKKQPGNATASYVLRVDGYNNEFSGGYIEAGSGADYLLYLSNTSKSNNFRLTGYTAVNAALITDLGSKNRVQFAENAGTIAGGVDSAGADVVLYDKALKSVVWVRAEQ</sequence>
<dbReference type="RefSeq" id="WP_071077396.1">
    <property type="nucleotide sequence ID" value="NZ_LFKP01000008.1"/>
</dbReference>
<evidence type="ECO:0000313" key="4">
    <source>
        <dbReference type="Proteomes" id="UP000179840"/>
    </source>
</evidence>
<accession>A0A1S1U6Y9</accession>
<evidence type="ECO:0000256" key="1">
    <source>
        <dbReference type="SAM" id="SignalP"/>
    </source>
</evidence>
<dbReference type="Proteomes" id="UP000179840">
    <property type="component" value="Unassembled WGS sequence"/>
</dbReference>
<dbReference type="Pfam" id="PF12708">
    <property type="entry name" value="Pect-lyase_RHGA_epim"/>
    <property type="match status" value="1"/>
</dbReference>
<keyword evidence="1" id="KW-0732">Signal</keyword>
<feature type="signal peptide" evidence="1">
    <location>
        <begin position="1"/>
        <end position="24"/>
    </location>
</feature>
<dbReference type="InterPro" id="IPR024535">
    <property type="entry name" value="RHGA/B-epi-like_pectate_lyase"/>
</dbReference>
<dbReference type="InterPro" id="IPR011050">
    <property type="entry name" value="Pectin_lyase_fold/virulence"/>
</dbReference>
<dbReference type="AlphaFoldDB" id="A0A1S1U6Y9"/>
<dbReference type="EMBL" id="LFKP01000008">
    <property type="protein sequence ID" value="OHV95928.1"/>
    <property type="molecule type" value="Genomic_DNA"/>
</dbReference>